<feature type="compositionally biased region" description="Low complexity" evidence="12">
    <location>
        <begin position="463"/>
        <end position="499"/>
    </location>
</feature>
<dbReference type="Pfam" id="PF00840">
    <property type="entry name" value="Glyco_hydro_7"/>
    <property type="match status" value="1"/>
</dbReference>
<dbReference type="Pfam" id="PF00734">
    <property type="entry name" value="CBM_1"/>
    <property type="match status" value="1"/>
</dbReference>
<comment type="similarity">
    <text evidence="2 11">Belongs to the glycosyl hydrolase 7 (cellulase C) family.</text>
</comment>
<dbReference type="EMBL" id="JAUEDM010000004">
    <property type="protein sequence ID" value="KAK3317960.1"/>
    <property type="molecule type" value="Genomic_DNA"/>
</dbReference>
<evidence type="ECO:0000256" key="1">
    <source>
        <dbReference type="ARBA" id="ARBA00001641"/>
    </source>
</evidence>
<dbReference type="FunFam" id="2.70.100.10:FF:000001">
    <property type="entry name" value="Glucanase"/>
    <property type="match status" value="1"/>
</dbReference>
<evidence type="ECO:0000313" key="15">
    <source>
        <dbReference type="EMBL" id="KAK3317960.1"/>
    </source>
</evidence>
<dbReference type="SUPFAM" id="SSF49899">
    <property type="entry name" value="Concanavalin A-like lectins/glucanases"/>
    <property type="match status" value="1"/>
</dbReference>
<evidence type="ECO:0000256" key="12">
    <source>
        <dbReference type="SAM" id="MobiDB-lite"/>
    </source>
</evidence>
<dbReference type="Gene3D" id="2.70.100.10">
    <property type="entry name" value="Glycoside hydrolase, family 7, domain"/>
    <property type="match status" value="1"/>
</dbReference>
<dbReference type="PRINTS" id="PR00734">
    <property type="entry name" value="GLHYDRLASE7"/>
</dbReference>
<evidence type="ECO:0000256" key="7">
    <source>
        <dbReference type="ARBA" id="ARBA00023180"/>
    </source>
</evidence>
<feature type="signal peptide" evidence="13">
    <location>
        <begin position="1"/>
        <end position="17"/>
    </location>
</feature>
<feature type="chain" id="PRO_5041992668" description="Glucanase" evidence="13">
    <location>
        <begin position="18"/>
        <end position="534"/>
    </location>
</feature>
<comment type="catalytic activity">
    <reaction evidence="1">
        <text>Hydrolysis of (1-&gt;4)-beta-D-glucosidic linkages in cellulose and cellotetraose, releasing cellobiose from the non-reducing ends of the chains.</text>
        <dbReference type="EC" id="3.2.1.91"/>
    </reaction>
</comment>
<dbReference type="PANTHER" id="PTHR33753:SF2">
    <property type="entry name" value="GLYCOSIDE HYDROLASE FAMILY 7 PROTEIN"/>
    <property type="match status" value="1"/>
</dbReference>
<dbReference type="InterPro" id="IPR013320">
    <property type="entry name" value="ConA-like_dom_sf"/>
</dbReference>
<dbReference type="GO" id="GO:0030245">
    <property type="term" value="P:cellulose catabolic process"/>
    <property type="evidence" value="ECO:0007669"/>
    <property type="project" value="UniProtKB-KW"/>
</dbReference>
<dbReference type="PROSITE" id="PS51164">
    <property type="entry name" value="CBM1_2"/>
    <property type="match status" value="1"/>
</dbReference>
<dbReference type="PROSITE" id="PS00562">
    <property type="entry name" value="CBM1_1"/>
    <property type="match status" value="1"/>
</dbReference>
<keyword evidence="4 11" id="KW-0378">Hydrolase</keyword>
<keyword evidence="10 11" id="KW-0624">Polysaccharide degradation</keyword>
<dbReference type="CDD" id="cd07999">
    <property type="entry name" value="GH7_CBH_EG"/>
    <property type="match status" value="1"/>
</dbReference>
<evidence type="ECO:0000256" key="9">
    <source>
        <dbReference type="ARBA" id="ARBA00023295"/>
    </source>
</evidence>
<dbReference type="InterPro" id="IPR000254">
    <property type="entry name" value="CBD"/>
</dbReference>
<dbReference type="SUPFAM" id="SSF57180">
    <property type="entry name" value="Cellulose-binding domain"/>
    <property type="match status" value="1"/>
</dbReference>
<dbReference type="GO" id="GO:0030248">
    <property type="term" value="F:cellulose binding"/>
    <property type="evidence" value="ECO:0007669"/>
    <property type="project" value="InterPro"/>
</dbReference>
<keyword evidence="16" id="KW-1185">Reference proteome</keyword>
<keyword evidence="5 11" id="KW-0136">Cellulose degradation</keyword>
<organism evidence="15 16">
    <name type="scientific">Apodospora peruviana</name>
    <dbReference type="NCBI Taxonomy" id="516989"/>
    <lineage>
        <taxon>Eukaryota</taxon>
        <taxon>Fungi</taxon>
        <taxon>Dikarya</taxon>
        <taxon>Ascomycota</taxon>
        <taxon>Pezizomycotina</taxon>
        <taxon>Sordariomycetes</taxon>
        <taxon>Sordariomycetidae</taxon>
        <taxon>Sordariales</taxon>
        <taxon>Lasiosphaeriaceae</taxon>
        <taxon>Apodospora</taxon>
    </lineage>
</organism>
<feature type="region of interest" description="Disordered" evidence="12">
    <location>
        <begin position="455"/>
        <end position="501"/>
    </location>
</feature>
<evidence type="ECO:0000256" key="13">
    <source>
        <dbReference type="SAM" id="SignalP"/>
    </source>
</evidence>
<dbReference type="Proteomes" id="UP001283341">
    <property type="component" value="Unassembled WGS sequence"/>
</dbReference>
<keyword evidence="8" id="KW-0119">Carbohydrate metabolism</keyword>
<reference evidence="15" key="1">
    <citation type="journal article" date="2023" name="Mol. Phylogenet. Evol.">
        <title>Genome-scale phylogeny and comparative genomics of the fungal order Sordariales.</title>
        <authorList>
            <person name="Hensen N."/>
            <person name="Bonometti L."/>
            <person name="Westerberg I."/>
            <person name="Brannstrom I.O."/>
            <person name="Guillou S."/>
            <person name="Cros-Aarteil S."/>
            <person name="Calhoun S."/>
            <person name="Haridas S."/>
            <person name="Kuo A."/>
            <person name="Mondo S."/>
            <person name="Pangilinan J."/>
            <person name="Riley R."/>
            <person name="LaButti K."/>
            <person name="Andreopoulos B."/>
            <person name="Lipzen A."/>
            <person name="Chen C."/>
            <person name="Yan M."/>
            <person name="Daum C."/>
            <person name="Ng V."/>
            <person name="Clum A."/>
            <person name="Steindorff A."/>
            <person name="Ohm R.A."/>
            <person name="Martin F."/>
            <person name="Silar P."/>
            <person name="Natvig D.O."/>
            <person name="Lalanne C."/>
            <person name="Gautier V."/>
            <person name="Ament-Velasquez S.L."/>
            <person name="Kruys A."/>
            <person name="Hutchinson M.I."/>
            <person name="Powell A.J."/>
            <person name="Barry K."/>
            <person name="Miller A.N."/>
            <person name="Grigoriev I.V."/>
            <person name="Debuchy R."/>
            <person name="Gladieux P."/>
            <person name="Hiltunen Thoren M."/>
            <person name="Johannesson H."/>
        </authorList>
    </citation>
    <scope>NUCLEOTIDE SEQUENCE</scope>
    <source>
        <strain evidence="15">CBS 118394</strain>
    </source>
</reference>
<feature type="domain" description="CBM1" evidence="14">
    <location>
        <begin position="498"/>
        <end position="534"/>
    </location>
</feature>
<keyword evidence="7" id="KW-0325">Glycoprotein</keyword>
<dbReference type="PANTHER" id="PTHR33753">
    <property type="entry name" value="1,4-BETA-D-GLUCAN CELLOBIOHYDROLASE B"/>
    <property type="match status" value="1"/>
</dbReference>
<dbReference type="InterPro" id="IPR001722">
    <property type="entry name" value="Glyco_hydro_7"/>
</dbReference>
<evidence type="ECO:0000256" key="11">
    <source>
        <dbReference type="RuleBase" id="RU361164"/>
    </source>
</evidence>
<comment type="caution">
    <text evidence="15">The sequence shown here is derived from an EMBL/GenBank/DDBJ whole genome shotgun (WGS) entry which is preliminary data.</text>
</comment>
<dbReference type="SMART" id="SM00236">
    <property type="entry name" value="fCBD"/>
    <property type="match status" value="1"/>
</dbReference>
<evidence type="ECO:0000256" key="6">
    <source>
        <dbReference type="ARBA" id="ARBA00023157"/>
    </source>
</evidence>
<keyword evidence="9 11" id="KW-0326">Glycosidase</keyword>
<evidence type="ECO:0000256" key="5">
    <source>
        <dbReference type="ARBA" id="ARBA00023001"/>
    </source>
</evidence>
<sequence length="534" mass="55956">MYAKFAALSALVASAAAQQVCSLTTETHPSMSWAKCTSGGSCTSVSGSVTIDANWRWLHQTSGSTNCYDGNEWDTSICNTATGCASSCCVDGAEYASTYGASTSGNALNLKFVTKGSYSTNIGSRLYLMESDTKYQTFNLLGNEFTFDVDVSNIGCGLNGALYFVSMDADGGAAKYSTNKAGAKYGTGYCDAQCPRDLKFINGLANVEGWTPSTNDANAGAGPYGSCCSEMDIWEANKMATAFTPHPCTIIGQSRCTGDACGGTYSSDRYMGVCDPDGCDFNSYRQGNTTFYGPGGTVNTNSKFTVVTQFLKNTAGELSEIRRFYAQNGKIIPNSETKIAGTSGNSITKDYCDKQKAAFGDVTDFQDKGGLVQMGKALAQPMVLVMSIWDDHAANMLWLDSTYPTDSTKPGAARGACATTSGVPSEVEASVPNSNVVFSNIRFGPINSTIAGLGDVGNGGGSNPPVSSSSSTTARVSSTSTTRVTSTSTTTSAGSVTTGADHWQQCGGQGWTGPTTCKSPWTCTFANNWYSQCL</sequence>
<evidence type="ECO:0000256" key="10">
    <source>
        <dbReference type="ARBA" id="ARBA00023326"/>
    </source>
</evidence>
<dbReference type="GO" id="GO:0005576">
    <property type="term" value="C:extracellular region"/>
    <property type="evidence" value="ECO:0007669"/>
    <property type="project" value="InterPro"/>
</dbReference>
<evidence type="ECO:0000256" key="2">
    <source>
        <dbReference type="ARBA" id="ARBA00006044"/>
    </source>
</evidence>
<evidence type="ECO:0000256" key="3">
    <source>
        <dbReference type="ARBA" id="ARBA00022729"/>
    </source>
</evidence>
<gene>
    <name evidence="15" type="ORF">B0H66DRAFT_220257</name>
</gene>
<keyword evidence="6" id="KW-1015">Disulfide bond</keyword>
<evidence type="ECO:0000256" key="8">
    <source>
        <dbReference type="ARBA" id="ARBA00023277"/>
    </source>
</evidence>
<reference evidence="15" key="2">
    <citation type="submission" date="2023-06" db="EMBL/GenBank/DDBJ databases">
        <authorList>
            <consortium name="Lawrence Berkeley National Laboratory"/>
            <person name="Haridas S."/>
            <person name="Hensen N."/>
            <person name="Bonometti L."/>
            <person name="Westerberg I."/>
            <person name="Brannstrom I.O."/>
            <person name="Guillou S."/>
            <person name="Cros-Aarteil S."/>
            <person name="Calhoun S."/>
            <person name="Kuo A."/>
            <person name="Mondo S."/>
            <person name="Pangilinan J."/>
            <person name="Riley R."/>
            <person name="Labutti K."/>
            <person name="Andreopoulos B."/>
            <person name="Lipzen A."/>
            <person name="Chen C."/>
            <person name="Yanf M."/>
            <person name="Daum C."/>
            <person name="Ng V."/>
            <person name="Clum A."/>
            <person name="Steindorff A."/>
            <person name="Ohm R."/>
            <person name="Martin F."/>
            <person name="Silar P."/>
            <person name="Natvig D."/>
            <person name="Lalanne C."/>
            <person name="Gautier V."/>
            <person name="Ament-Velasquez S.L."/>
            <person name="Kruys A."/>
            <person name="Hutchinson M.I."/>
            <person name="Powell A.J."/>
            <person name="Barry K."/>
            <person name="Miller A.N."/>
            <person name="Grigoriev I.V."/>
            <person name="Debuchy R."/>
            <person name="Gladieux P."/>
            <person name="Thoren M.H."/>
            <person name="Johannesson H."/>
        </authorList>
    </citation>
    <scope>NUCLEOTIDE SEQUENCE</scope>
    <source>
        <strain evidence="15">CBS 118394</strain>
    </source>
</reference>
<name>A0AAE0M3Q7_9PEZI</name>
<dbReference type="EC" id="3.2.1.-" evidence="11"/>
<dbReference type="InterPro" id="IPR035971">
    <property type="entry name" value="CBD_sf"/>
</dbReference>
<evidence type="ECO:0000259" key="14">
    <source>
        <dbReference type="PROSITE" id="PS51164"/>
    </source>
</evidence>
<evidence type="ECO:0000256" key="4">
    <source>
        <dbReference type="ARBA" id="ARBA00022801"/>
    </source>
</evidence>
<proteinExistence type="inferred from homology"/>
<dbReference type="AlphaFoldDB" id="A0AAE0M3Q7"/>
<protein>
    <recommendedName>
        <fullName evidence="11">Glucanase</fullName>
        <ecNumber evidence="11">3.2.1.-</ecNumber>
    </recommendedName>
</protein>
<dbReference type="GO" id="GO:0016162">
    <property type="term" value="F:cellulose 1,4-beta-cellobiosidase activity"/>
    <property type="evidence" value="ECO:0007669"/>
    <property type="project" value="UniProtKB-EC"/>
</dbReference>
<keyword evidence="3 13" id="KW-0732">Signal</keyword>
<evidence type="ECO:0000313" key="16">
    <source>
        <dbReference type="Proteomes" id="UP001283341"/>
    </source>
</evidence>
<dbReference type="InterPro" id="IPR037019">
    <property type="entry name" value="Glyco_hydro_7_sf"/>
</dbReference>
<accession>A0AAE0M3Q7</accession>